<keyword evidence="2" id="KW-1185">Reference proteome</keyword>
<protein>
    <recommendedName>
        <fullName evidence="3">Endonuclease/exonuclease/phosphatase domain-containing protein</fullName>
    </recommendedName>
</protein>
<reference evidence="1 2" key="1">
    <citation type="journal article" date="2024" name="bioRxiv">
        <title>A reference genome for Trichogramma kaykai: A tiny desert-dwelling parasitoid wasp with competing sex-ratio distorters.</title>
        <authorList>
            <person name="Culotta J."/>
            <person name="Lindsey A.R."/>
        </authorList>
    </citation>
    <scope>NUCLEOTIDE SEQUENCE [LARGE SCALE GENOMIC DNA]</scope>
    <source>
        <strain evidence="1 2">KSX58</strain>
    </source>
</reference>
<name>A0ABD2WN96_9HYME</name>
<evidence type="ECO:0000313" key="1">
    <source>
        <dbReference type="EMBL" id="KAL3394352.1"/>
    </source>
</evidence>
<evidence type="ECO:0000313" key="2">
    <source>
        <dbReference type="Proteomes" id="UP001627154"/>
    </source>
</evidence>
<dbReference type="EMBL" id="JBJJXI010000092">
    <property type="protein sequence ID" value="KAL3394352.1"/>
    <property type="molecule type" value="Genomic_DNA"/>
</dbReference>
<proteinExistence type="predicted"/>
<evidence type="ECO:0008006" key="3">
    <source>
        <dbReference type="Google" id="ProtNLM"/>
    </source>
</evidence>
<sequence>MGDSQSNSRGGYLANWLRDAAIDHGIKLYAPCEPTFPSSGSYLDLCFADARLEIGGLSDGRLKTLDYDSDHRAFCFHLGLNCTADLLIDVTPQKDAWNFKGTDWRRFRLYLKNNHNINIPANRNLTNEEIDDYLSVMNDAICEAMQRWIPRFTSVNSTEKYTNNKINKLQRDKAMLITCLNYLRRSCNPNLRATQEIIVAVREFLQAVKYEINKEFSKAVNKYWANKARRINYKCTDSFFPELNRMFR</sequence>
<dbReference type="AlphaFoldDB" id="A0ABD2WN96"/>
<organism evidence="1 2">
    <name type="scientific">Trichogramma kaykai</name>
    <dbReference type="NCBI Taxonomy" id="54128"/>
    <lineage>
        <taxon>Eukaryota</taxon>
        <taxon>Metazoa</taxon>
        <taxon>Ecdysozoa</taxon>
        <taxon>Arthropoda</taxon>
        <taxon>Hexapoda</taxon>
        <taxon>Insecta</taxon>
        <taxon>Pterygota</taxon>
        <taxon>Neoptera</taxon>
        <taxon>Endopterygota</taxon>
        <taxon>Hymenoptera</taxon>
        <taxon>Apocrita</taxon>
        <taxon>Proctotrupomorpha</taxon>
        <taxon>Chalcidoidea</taxon>
        <taxon>Trichogrammatidae</taxon>
        <taxon>Trichogramma</taxon>
    </lineage>
</organism>
<comment type="caution">
    <text evidence="1">The sequence shown here is derived from an EMBL/GenBank/DDBJ whole genome shotgun (WGS) entry which is preliminary data.</text>
</comment>
<gene>
    <name evidence="1" type="ORF">TKK_011369</name>
</gene>
<dbReference type="Proteomes" id="UP001627154">
    <property type="component" value="Unassembled WGS sequence"/>
</dbReference>
<accession>A0ABD2WN96</accession>